<evidence type="ECO:0000313" key="2">
    <source>
        <dbReference type="Proteomes" id="UP000027982"/>
    </source>
</evidence>
<dbReference type="Proteomes" id="UP000027982">
    <property type="component" value="Chromosome"/>
</dbReference>
<dbReference type="KEGG" id="fgi:OP10G_4297"/>
<accession>A0A068NXY0</accession>
<dbReference type="AlphaFoldDB" id="A0A068NXY0"/>
<protein>
    <submittedName>
        <fullName evidence="1">Uncharacterized protein</fullName>
    </submittedName>
</protein>
<dbReference type="HOGENOM" id="CLU_1822485_0_0_0"/>
<keyword evidence="2" id="KW-1185">Reference proteome</keyword>
<evidence type="ECO:0000313" key="1">
    <source>
        <dbReference type="EMBL" id="AIE87665.1"/>
    </source>
</evidence>
<dbReference type="EMBL" id="CP007139">
    <property type="protein sequence ID" value="AIE87665.1"/>
    <property type="molecule type" value="Genomic_DNA"/>
</dbReference>
<organism evidence="1 2">
    <name type="scientific">Fimbriimonas ginsengisoli Gsoil 348</name>
    <dbReference type="NCBI Taxonomy" id="661478"/>
    <lineage>
        <taxon>Bacteria</taxon>
        <taxon>Bacillati</taxon>
        <taxon>Armatimonadota</taxon>
        <taxon>Fimbriimonadia</taxon>
        <taxon>Fimbriimonadales</taxon>
        <taxon>Fimbriimonadaceae</taxon>
        <taxon>Fimbriimonas</taxon>
    </lineage>
</organism>
<sequence length="141" mass="15695">MLGGAHSDGLYPIGSASERFVIFLGEQNAGGTLMYQRRHGSRAKIDWHVNLVPSKRRRAVGGTIPRYLQRQGLRISPHAKLTAGQRRKLSEIGAFAAYGSHPMEGEFEWVVRPDGASTPVRRNRTNSKFLVTPEERALLKS</sequence>
<gene>
    <name evidence="1" type="ORF">OP10G_4297</name>
</gene>
<name>A0A068NXY0_FIMGI</name>
<proteinExistence type="predicted"/>
<reference evidence="1 2" key="1">
    <citation type="journal article" date="2014" name="PLoS ONE">
        <title>The first complete genome sequence of the class fimbriimonadia in the phylum armatimonadetes.</title>
        <authorList>
            <person name="Hu Z.Y."/>
            <person name="Wang Y.Z."/>
            <person name="Im W.T."/>
            <person name="Wang S.Y."/>
            <person name="Zhao G.P."/>
            <person name="Zheng H.J."/>
            <person name="Quan Z.X."/>
        </authorList>
    </citation>
    <scope>NUCLEOTIDE SEQUENCE [LARGE SCALE GENOMIC DNA]</scope>
    <source>
        <strain evidence="1">Gsoil 348</strain>
    </source>
</reference>